<keyword evidence="6 10" id="KW-0256">Endoplasmic reticulum</keyword>
<dbReference type="InterPro" id="IPR007233">
    <property type="entry name" value="TRAPPC"/>
</dbReference>
<keyword evidence="8" id="KW-0648">Protein biosynthesis</keyword>
<dbReference type="Pfam" id="PF00736">
    <property type="entry name" value="EF1_GNE"/>
    <property type="match status" value="1"/>
</dbReference>
<reference evidence="12 13" key="1">
    <citation type="journal article" date="2018" name="Mol. Plant">
        <title>The genome of Artemisia annua provides insight into the evolution of Asteraceae family and artemisinin biosynthesis.</title>
        <authorList>
            <person name="Shen Q."/>
            <person name="Zhang L."/>
            <person name="Liao Z."/>
            <person name="Wang S."/>
            <person name="Yan T."/>
            <person name="Shi P."/>
            <person name="Liu M."/>
            <person name="Fu X."/>
            <person name="Pan Q."/>
            <person name="Wang Y."/>
            <person name="Lv Z."/>
            <person name="Lu X."/>
            <person name="Zhang F."/>
            <person name="Jiang W."/>
            <person name="Ma Y."/>
            <person name="Chen M."/>
            <person name="Hao X."/>
            <person name="Li L."/>
            <person name="Tang Y."/>
            <person name="Lv G."/>
            <person name="Zhou Y."/>
            <person name="Sun X."/>
            <person name="Brodelius P.E."/>
            <person name="Rose J.K.C."/>
            <person name="Tang K."/>
        </authorList>
    </citation>
    <scope>NUCLEOTIDE SEQUENCE [LARGE SCALE GENOMIC DNA]</scope>
    <source>
        <strain evidence="13">cv. Huhao1</strain>
        <tissue evidence="12">Leaf</tissue>
    </source>
</reference>
<organism evidence="12 13">
    <name type="scientific">Artemisia annua</name>
    <name type="common">Sweet wormwood</name>
    <dbReference type="NCBI Taxonomy" id="35608"/>
    <lineage>
        <taxon>Eukaryota</taxon>
        <taxon>Viridiplantae</taxon>
        <taxon>Streptophyta</taxon>
        <taxon>Embryophyta</taxon>
        <taxon>Tracheophyta</taxon>
        <taxon>Spermatophyta</taxon>
        <taxon>Magnoliopsida</taxon>
        <taxon>eudicotyledons</taxon>
        <taxon>Gunneridae</taxon>
        <taxon>Pentapetalae</taxon>
        <taxon>asterids</taxon>
        <taxon>campanulids</taxon>
        <taxon>Asterales</taxon>
        <taxon>Asteraceae</taxon>
        <taxon>Asteroideae</taxon>
        <taxon>Anthemideae</taxon>
        <taxon>Artemisiinae</taxon>
        <taxon>Artemisia</taxon>
    </lineage>
</organism>
<dbReference type="EMBL" id="PKPP01006470">
    <property type="protein sequence ID" value="PWA56398.1"/>
    <property type="molecule type" value="Genomic_DNA"/>
</dbReference>
<comment type="similarity">
    <text evidence="2">Belongs to the EF-1-beta/EF-1-delta family.</text>
</comment>
<comment type="subunit">
    <text evidence="10">Part of the multisubunit transport protein particle (TRAPP) complex.</text>
</comment>
<dbReference type="Gene3D" id="3.30.70.60">
    <property type="match status" value="1"/>
</dbReference>
<dbReference type="FunFam" id="3.30.70.60:FF:000001">
    <property type="entry name" value="Elongation factor 1-beta 1 like"/>
    <property type="match status" value="1"/>
</dbReference>
<protein>
    <recommendedName>
        <fullName evidence="10">Trafficking protein particle complex subunit</fullName>
    </recommendedName>
</protein>
<dbReference type="Pfam" id="PF04099">
    <property type="entry name" value="Sybindin"/>
    <property type="match status" value="1"/>
</dbReference>
<accession>A0A2U1M580</accession>
<sequence length="254" mass="28839">MLLNVFIISAGKSSILLDVKTWDDETDMQKLEEAVRSVQMEGLMWGACKLEEAVRSSRTLCTECDALSAVLHNWYHASTYIILVTHPKANDLRESLKYIYNLYVEYVVKNPLYTPGTPINVQNVYEVVQSRKGSMLNALAMVNNFYIIISCSLLFSRVCRCLLLLEPQFPDYVDAYLRLADRQLAPLLLLEPQFPEYVDAYLRLAAIAKARNNVPLSIEVICDAVEVDDKNLDALCICLVTWSLKTMTGSRQKI</sequence>
<dbReference type="GO" id="GO:0005783">
    <property type="term" value="C:endoplasmic reticulum"/>
    <property type="evidence" value="ECO:0007669"/>
    <property type="project" value="UniProtKB-SubCell"/>
</dbReference>
<keyword evidence="4 10" id="KW-0813">Transport</keyword>
<evidence type="ECO:0000256" key="1">
    <source>
        <dbReference type="ARBA" id="ARBA00004555"/>
    </source>
</evidence>
<dbReference type="InterPro" id="IPR049720">
    <property type="entry name" value="EF1B_bsu/dsu"/>
</dbReference>
<dbReference type="InterPro" id="IPR011012">
    <property type="entry name" value="Longin-like_dom_sf"/>
</dbReference>
<dbReference type="GO" id="GO:0005794">
    <property type="term" value="C:Golgi apparatus"/>
    <property type="evidence" value="ECO:0007669"/>
    <property type="project" value="UniProtKB-SubCell"/>
</dbReference>
<proteinExistence type="inferred from homology"/>
<comment type="caution">
    <text evidence="12">The sequence shown here is derived from an EMBL/GenBank/DDBJ whole genome shotgun (WGS) entry which is preliminary data.</text>
</comment>
<evidence type="ECO:0000256" key="4">
    <source>
        <dbReference type="ARBA" id="ARBA00022448"/>
    </source>
</evidence>
<dbReference type="PANTHER" id="PTHR11595:SF21">
    <property type="entry name" value="ELONGATION FACTOR 1-BETA"/>
    <property type="match status" value="1"/>
</dbReference>
<dbReference type="GO" id="GO:0005085">
    <property type="term" value="F:guanyl-nucleotide exchange factor activity"/>
    <property type="evidence" value="ECO:0007669"/>
    <property type="project" value="TreeGrafter"/>
</dbReference>
<dbReference type="InterPro" id="IPR014717">
    <property type="entry name" value="Transl_elong_EF1B/ribsomal_bS6"/>
</dbReference>
<comment type="subcellular location">
    <subcellularLocation>
        <location evidence="10">Endoplasmic reticulum</location>
    </subcellularLocation>
    <subcellularLocation>
        <location evidence="10">Golgi apparatus</location>
        <location evidence="10">cis-Golgi network</location>
    </subcellularLocation>
    <subcellularLocation>
        <location evidence="1">Golgi apparatus</location>
    </subcellularLocation>
</comment>
<feature type="domain" description="Translation elongation factor EF1B beta/delta subunit guanine nucleotide exchange" evidence="11">
    <location>
        <begin position="15"/>
        <end position="52"/>
    </location>
</feature>
<evidence type="ECO:0000313" key="13">
    <source>
        <dbReference type="Proteomes" id="UP000245207"/>
    </source>
</evidence>
<dbReference type="CDD" id="cd00292">
    <property type="entry name" value="EF1B"/>
    <property type="match status" value="1"/>
</dbReference>
<dbReference type="GO" id="GO:0030008">
    <property type="term" value="C:TRAPP complex"/>
    <property type="evidence" value="ECO:0007669"/>
    <property type="project" value="UniProtKB-UniRule"/>
</dbReference>
<evidence type="ECO:0000256" key="3">
    <source>
        <dbReference type="ARBA" id="ARBA00011606"/>
    </source>
</evidence>
<evidence type="ECO:0000256" key="2">
    <source>
        <dbReference type="ARBA" id="ARBA00007411"/>
    </source>
</evidence>
<dbReference type="InterPro" id="IPR036219">
    <property type="entry name" value="eEF-1beta-like_sf"/>
</dbReference>
<dbReference type="PANTHER" id="PTHR11595">
    <property type="entry name" value="EF-HAND AND COILED-COIL DOMAIN-CONTAINING FAMILY MEMBER"/>
    <property type="match status" value="1"/>
</dbReference>
<dbReference type="GO" id="GO:0006888">
    <property type="term" value="P:endoplasmic reticulum to Golgi vesicle-mediated transport"/>
    <property type="evidence" value="ECO:0007669"/>
    <property type="project" value="UniProtKB-UniRule"/>
</dbReference>
<dbReference type="Gene3D" id="3.30.450.70">
    <property type="match status" value="1"/>
</dbReference>
<evidence type="ECO:0000256" key="8">
    <source>
        <dbReference type="ARBA" id="ARBA00022917"/>
    </source>
</evidence>
<dbReference type="InterPro" id="IPR014038">
    <property type="entry name" value="EF1B_bsu/dsu_GNE"/>
</dbReference>
<keyword evidence="5" id="KW-0251">Elongation factor</keyword>
<evidence type="ECO:0000313" key="12">
    <source>
        <dbReference type="EMBL" id="PWA56398.1"/>
    </source>
</evidence>
<evidence type="ECO:0000256" key="7">
    <source>
        <dbReference type="ARBA" id="ARBA00022892"/>
    </source>
</evidence>
<dbReference type="SUPFAM" id="SSF64356">
    <property type="entry name" value="SNARE-like"/>
    <property type="match status" value="1"/>
</dbReference>
<keyword evidence="13" id="KW-1185">Reference proteome</keyword>
<dbReference type="Proteomes" id="UP000245207">
    <property type="component" value="Unassembled WGS sequence"/>
</dbReference>
<evidence type="ECO:0000256" key="5">
    <source>
        <dbReference type="ARBA" id="ARBA00022768"/>
    </source>
</evidence>
<dbReference type="SMART" id="SM01399">
    <property type="entry name" value="Sybindin"/>
    <property type="match status" value="1"/>
</dbReference>
<name>A0A2U1M580_ARTAN</name>
<dbReference type="SUPFAM" id="SSF54984">
    <property type="entry name" value="eEF-1beta-like"/>
    <property type="match status" value="1"/>
</dbReference>
<evidence type="ECO:0000256" key="6">
    <source>
        <dbReference type="ARBA" id="ARBA00022824"/>
    </source>
</evidence>
<dbReference type="GO" id="GO:0005829">
    <property type="term" value="C:cytosol"/>
    <property type="evidence" value="ECO:0007669"/>
    <property type="project" value="TreeGrafter"/>
</dbReference>
<keyword evidence="7 10" id="KW-0931">ER-Golgi transport</keyword>
<dbReference type="STRING" id="35608.A0A2U1M580"/>
<keyword evidence="9 10" id="KW-0333">Golgi apparatus</keyword>
<dbReference type="OrthoDB" id="343875at2759"/>
<gene>
    <name evidence="12" type="ORF">CTI12_AA419270</name>
</gene>
<evidence type="ECO:0000259" key="11">
    <source>
        <dbReference type="Pfam" id="PF00736"/>
    </source>
</evidence>
<comment type="subunit">
    <text evidence="3">EF-1 is composed of 4 subunits: alpha, beta (1B-alpha=beta'), delta (1B-beta), and gamma (1B-gamma).</text>
</comment>
<evidence type="ECO:0000256" key="10">
    <source>
        <dbReference type="RuleBase" id="RU366065"/>
    </source>
</evidence>
<comment type="similarity">
    <text evidence="10">Belongs to the TRAPP small subunits family.</text>
</comment>
<dbReference type="AlphaFoldDB" id="A0A2U1M580"/>
<dbReference type="GO" id="GO:0003746">
    <property type="term" value="F:translation elongation factor activity"/>
    <property type="evidence" value="ECO:0007669"/>
    <property type="project" value="UniProtKB-KW"/>
</dbReference>
<evidence type="ECO:0000256" key="9">
    <source>
        <dbReference type="ARBA" id="ARBA00023034"/>
    </source>
</evidence>
<dbReference type="GO" id="GO:0005853">
    <property type="term" value="C:eukaryotic translation elongation factor 1 complex"/>
    <property type="evidence" value="ECO:0007669"/>
    <property type="project" value="InterPro"/>
</dbReference>